<dbReference type="PANTHER" id="PTHR34667:SF1">
    <property type="entry name" value="D-AMINOACYL-TRNA DEACYLASE"/>
    <property type="match status" value="1"/>
</dbReference>
<comment type="catalytic activity">
    <reaction evidence="4">
        <text>a D-aminoacyl-tRNA + H2O = a tRNA + a D-alpha-amino acid + H(+)</text>
        <dbReference type="Rhea" id="RHEA:13953"/>
        <dbReference type="Rhea" id="RHEA-COMP:10123"/>
        <dbReference type="Rhea" id="RHEA-COMP:10124"/>
        <dbReference type="ChEBI" id="CHEBI:15377"/>
        <dbReference type="ChEBI" id="CHEBI:15378"/>
        <dbReference type="ChEBI" id="CHEBI:59871"/>
        <dbReference type="ChEBI" id="CHEBI:78442"/>
        <dbReference type="ChEBI" id="CHEBI:79333"/>
        <dbReference type="EC" id="3.1.1.96"/>
    </reaction>
</comment>
<feature type="region of interest" description="Disordered" evidence="5">
    <location>
        <begin position="455"/>
        <end position="491"/>
    </location>
</feature>
<dbReference type="GO" id="GO:0019478">
    <property type="term" value="P:D-amino acid catabolic process"/>
    <property type="evidence" value="ECO:0007669"/>
    <property type="project" value="UniProtKB-UniRule"/>
</dbReference>
<dbReference type="Gene3D" id="3.40.630.50">
    <property type="entry name" value="AF0625-like"/>
    <property type="match status" value="1"/>
</dbReference>
<dbReference type="Pfam" id="PF04414">
    <property type="entry name" value="tRNA_deacylase"/>
    <property type="match status" value="1"/>
</dbReference>
<keyword evidence="1 4" id="KW-0479">Metal-binding</keyword>
<dbReference type="EC" id="3.1.1.96" evidence="4"/>
<feature type="region of interest" description="Disordered" evidence="5">
    <location>
        <begin position="178"/>
        <end position="213"/>
    </location>
</feature>
<feature type="compositionally biased region" description="Basic and acidic residues" evidence="5">
    <location>
        <begin position="184"/>
        <end position="196"/>
    </location>
</feature>
<dbReference type="HAMAP" id="MF_00562">
    <property type="entry name" value="Deacylase_DtdA"/>
    <property type="match status" value="1"/>
</dbReference>
<comment type="cofactor">
    <cofactor evidence="4">
        <name>Zn(2+)</name>
        <dbReference type="ChEBI" id="CHEBI:29105"/>
    </cofactor>
    <text evidence="4">Binds 2 Zn(2+) ions per subunit.</text>
</comment>
<dbReference type="GO" id="GO:0106026">
    <property type="term" value="F:Gly-tRNA(Ala) deacylase activity"/>
    <property type="evidence" value="ECO:0007669"/>
    <property type="project" value="RHEA"/>
</dbReference>
<dbReference type="RefSeq" id="WP_097009890.1">
    <property type="nucleotide sequence ID" value="NZ_OBEJ01000005.1"/>
</dbReference>
<keyword evidence="7" id="KW-1185">Reference proteome</keyword>
<evidence type="ECO:0000256" key="1">
    <source>
        <dbReference type="ARBA" id="ARBA00022723"/>
    </source>
</evidence>
<dbReference type="OrthoDB" id="9863at2157"/>
<evidence type="ECO:0000313" key="6">
    <source>
        <dbReference type="EMBL" id="SNZ17363.1"/>
    </source>
</evidence>
<dbReference type="EMBL" id="OBEJ01000005">
    <property type="protein sequence ID" value="SNZ17363.1"/>
    <property type="molecule type" value="Genomic_DNA"/>
</dbReference>
<dbReference type="Proteomes" id="UP000219453">
    <property type="component" value="Unassembled WGS sequence"/>
</dbReference>
<evidence type="ECO:0000256" key="2">
    <source>
        <dbReference type="ARBA" id="ARBA00022801"/>
    </source>
</evidence>
<proteinExistence type="inferred from homology"/>
<dbReference type="InterPro" id="IPR007508">
    <property type="entry name" value="DtdA"/>
</dbReference>
<dbReference type="PANTHER" id="PTHR34667">
    <property type="entry name" value="D-AMINOACYL-TRNA DEACYLASE"/>
    <property type="match status" value="1"/>
</dbReference>
<organism evidence="6 7">
    <name type="scientific">Natronoarchaeum philippinense</name>
    <dbReference type="NCBI Taxonomy" id="558529"/>
    <lineage>
        <taxon>Archaea</taxon>
        <taxon>Methanobacteriati</taxon>
        <taxon>Methanobacteriota</taxon>
        <taxon>Stenosarchaea group</taxon>
        <taxon>Halobacteria</taxon>
        <taxon>Halobacteriales</taxon>
        <taxon>Natronoarchaeaceae</taxon>
    </lineage>
</organism>
<comment type="similarity">
    <text evidence="4">Belongs to the DtdA deacylase family.</text>
</comment>
<dbReference type="NCBIfam" id="NF011435">
    <property type="entry name" value="PRK14866.1-1"/>
    <property type="match status" value="1"/>
</dbReference>
<dbReference type="Gene3D" id="3.40.50.10700">
    <property type="entry name" value="AF0625-like"/>
    <property type="match status" value="1"/>
</dbReference>
<dbReference type="AlphaFoldDB" id="A0A285P832"/>
<keyword evidence="3 4" id="KW-0862">Zinc</keyword>
<protein>
    <recommendedName>
        <fullName evidence="4">D-aminoacyl-tRNA deacylase</fullName>
        <ecNumber evidence="4">3.1.1.96</ecNumber>
    </recommendedName>
</protein>
<comment type="function">
    <text evidence="4">D-aminoacyl-tRNA deacylase with broad substrate specificity. By recycling D-aminoacyl-tRNA to D-amino acids and free tRNA molecules, this enzyme counteracts the toxicity associated with the formation of D-aminoacyl-tRNA entities in vivo.</text>
</comment>
<dbReference type="InterPro" id="IPR018033">
    <property type="entry name" value="Deacylase_DtdA_archaea"/>
</dbReference>
<dbReference type="GO" id="GO:0051499">
    <property type="term" value="F:D-aminoacyl-tRNA deacylase activity"/>
    <property type="evidence" value="ECO:0007669"/>
    <property type="project" value="UniProtKB-UniRule"/>
</dbReference>
<feature type="compositionally biased region" description="Polar residues" evidence="5">
    <location>
        <begin position="482"/>
        <end position="491"/>
    </location>
</feature>
<dbReference type="GO" id="GO:0008270">
    <property type="term" value="F:zinc ion binding"/>
    <property type="evidence" value="ECO:0007669"/>
    <property type="project" value="UniProtKB-UniRule"/>
</dbReference>
<evidence type="ECO:0000256" key="4">
    <source>
        <dbReference type="HAMAP-Rule" id="MF_00562"/>
    </source>
</evidence>
<evidence type="ECO:0000256" key="3">
    <source>
        <dbReference type="ARBA" id="ARBA00022833"/>
    </source>
</evidence>
<evidence type="ECO:0000256" key="5">
    <source>
        <dbReference type="SAM" id="MobiDB-lite"/>
    </source>
</evidence>
<keyword evidence="2 4" id="KW-0378">Hydrolase</keyword>
<sequence>MIAIVVSRADFASEHIGEHLLSLADWDRRIDDAAPDAEDGGEVFRTDGFELRTFDQMHLDIEAAADAFDDPDLLVFASRHAGDTGPLLTAHFTGNFGPAKFGGEDNALATSCPRALSAVVDALDEYAPPEYDVGVEATHHGPTAVGVPSMFVELGSDEPQWDDPDGARAVAQAILDLDGVAPNAERRPGDSLRDDTASDDDAPPSDADSSIRRHVVGIGGGHYAPRFERVIRETDWHVGHIGADWALTAMGEPDAHRDVLDAAFERSGADLALVDGDHEAVVDAIEDLGYRTVGERWLRETDDVPLSLVSLLEAELSPVEDGLRFGVPAREGEAPSPTDVAIVDLPDDLLADAQGVDADAAREAVERFAYGFETAESGTRIEGAAAFPASGDAAGFSTDTDALAPDADLAAYDDLIAALAELLAAKYDTVERHNGHLLAEVEAFDPELASAAGVPEGPAFGKLSNGQPVEVDGERIAPEDVQSVQTETFEL</sequence>
<gene>
    <name evidence="4" type="primary">dtdA</name>
    <name evidence="6" type="ORF">SAMN06269185_2997</name>
</gene>
<accession>A0A285P832</accession>
<comment type="catalytic activity">
    <reaction evidence="4">
        <text>glycyl-tRNA(Ala) + H2O = tRNA(Ala) + glycine + H(+)</text>
        <dbReference type="Rhea" id="RHEA:53744"/>
        <dbReference type="Rhea" id="RHEA-COMP:9657"/>
        <dbReference type="Rhea" id="RHEA-COMP:13640"/>
        <dbReference type="ChEBI" id="CHEBI:15377"/>
        <dbReference type="ChEBI" id="CHEBI:15378"/>
        <dbReference type="ChEBI" id="CHEBI:57305"/>
        <dbReference type="ChEBI" id="CHEBI:78442"/>
        <dbReference type="ChEBI" id="CHEBI:78522"/>
        <dbReference type="EC" id="3.1.1.96"/>
    </reaction>
</comment>
<evidence type="ECO:0000313" key="7">
    <source>
        <dbReference type="Proteomes" id="UP000219453"/>
    </source>
</evidence>
<reference evidence="7" key="1">
    <citation type="submission" date="2017-09" db="EMBL/GenBank/DDBJ databases">
        <authorList>
            <person name="Varghese N."/>
            <person name="Submissions S."/>
        </authorList>
    </citation>
    <scope>NUCLEOTIDE SEQUENCE [LARGE SCALE GENOMIC DNA]</scope>
    <source>
        <strain evidence="7">DSM 27208</strain>
    </source>
</reference>
<comment type="subunit">
    <text evidence="4">Monomer.</text>
</comment>
<dbReference type="SUPFAM" id="SSF142535">
    <property type="entry name" value="AF0625-like"/>
    <property type="match status" value="1"/>
</dbReference>
<name>A0A285P832_NATPI</name>